<feature type="transmembrane region" description="Helical" evidence="8">
    <location>
        <begin position="97"/>
        <end position="117"/>
    </location>
</feature>
<sequence>MSEQKSSGGPMGRGGGLGQKTEKAKNFKGTMLHLAGYLKHYKISVIVVILFACCSSVFSIVGPKVLGKATTKLFEGLMAWAMGTGLLTDFRYIRNRLLLLVVLYLVSALFSYLQSYIMSGVSMKITYELRKNISEKMNRLPLNYYDTRTHGEILSRITNDVDTVSQTLNQSLTQMITSVTTLIGIVAMMLSISIRMTLVAVLVLFVSMGLIVTVVKNSQKYFSQQQKSLGNLNGHIEEIYAGHNVVQIFNGEKEAIEKFRLINDKLYGSAWKSQFLSGMMMPIMSFVGNLGFVCVCLLGGYLTVKKVIEIGDVQAFIQYMRSFMQPISQIANVSNTLQSTAAAAERVFEFLDEEDEVSETDSPIVLPEVHGTVEFKNVCFGYQPDTMIINHFSSYVEAGQTVAIVGPTGAGKTTIVKLLMRFYELNSGQILIDGHDSLTFTRRDLRAMFGMVLQDTWLYNATVMDNIRYGNFDKTDEEVIAAAKAAHCDEFIRTLPGGYHMVINEESSNLSQGQKQLLTIARTILADPKILILDEATSSIDTRTEVFIQRAMDKLMKNRTSFVIAHRLSTIRDADMILVMKDGDIIEQGNHETLLEKKGFYSDLYHSQFAEQS</sequence>
<keyword evidence="3" id="KW-0547">Nucleotide-binding</keyword>
<accession>A0ABX1VP69</accession>
<evidence type="ECO:0000313" key="11">
    <source>
        <dbReference type="EMBL" id="NNJ29874.1"/>
    </source>
</evidence>
<evidence type="ECO:0000259" key="10">
    <source>
        <dbReference type="PROSITE" id="PS50929"/>
    </source>
</evidence>
<dbReference type="PROSITE" id="PS50929">
    <property type="entry name" value="ABC_TM1F"/>
    <property type="match status" value="1"/>
</dbReference>
<name>A0ABX1VP69_9FIRM</name>
<dbReference type="PROSITE" id="PS00211">
    <property type="entry name" value="ABC_TRANSPORTER_1"/>
    <property type="match status" value="1"/>
</dbReference>
<feature type="compositionally biased region" description="Gly residues" evidence="7">
    <location>
        <begin position="9"/>
        <end position="18"/>
    </location>
</feature>
<comment type="caution">
    <text evidence="11">The sequence shown here is derived from an EMBL/GenBank/DDBJ whole genome shotgun (WGS) entry which is preliminary data.</text>
</comment>
<keyword evidence="5 8" id="KW-1133">Transmembrane helix</keyword>
<feature type="domain" description="ABC transmembrane type-1" evidence="10">
    <location>
        <begin position="46"/>
        <end position="339"/>
    </location>
</feature>
<evidence type="ECO:0000256" key="3">
    <source>
        <dbReference type="ARBA" id="ARBA00022741"/>
    </source>
</evidence>
<dbReference type="EMBL" id="JAAOXG010000018">
    <property type="protein sequence ID" value="NNJ29874.1"/>
    <property type="molecule type" value="Genomic_DNA"/>
</dbReference>
<dbReference type="Proteomes" id="UP000539052">
    <property type="component" value="Unassembled WGS sequence"/>
</dbReference>
<evidence type="ECO:0000259" key="9">
    <source>
        <dbReference type="PROSITE" id="PS50893"/>
    </source>
</evidence>
<evidence type="ECO:0000256" key="7">
    <source>
        <dbReference type="SAM" id="MobiDB-lite"/>
    </source>
</evidence>
<dbReference type="InterPro" id="IPR017871">
    <property type="entry name" value="ABC_transporter-like_CS"/>
</dbReference>
<feature type="transmembrane region" description="Helical" evidence="8">
    <location>
        <begin position="197"/>
        <end position="215"/>
    </location>
</feature>
<feature type="region of interest" description="Disordered" evidence="7">
    <location>
        <begin position="1"/>
        <end position="20"/>
    </location>
</feature>
<dbReference type="Pfam" id="PF00005">
    <property type="entry name" value="ABC_tran"/>
    <property type="match status" value="1"/>
</dbReference>
<dbReference type="InterPro" id="IPR036640">
    <property type="entry name" value="ABC1_TM_sf"/>
</dbReference>
<dbReference type="GO" id="GO:0005524">
    <property type="term" value="F:ATP binding"/>
    <property type="evidence" value="ECO:0007669"/>
    <property type="project" value="UniProtKB-KW"/>
</dbReference>
<evidence type="ECO:0000256" key="5">
    <source>
        <dbReference type="ARBA" id="ARBA00022989"/>
    </source>
</evidence>
<dbReference type="CDD" id="cd18547">
    <property type="entry name" value="ABC_6TM_Tm288_like"/>
    <property type="match status" value="1"/>
</dbReference>
<evidence type="ECO:0000313" key="12">
    <source>
        <dbReference type="Proteomes" id="UP000539052"/>
    </source>
</evidence>
<dbReference type="SMART" id="SM00382">
    <property type="entry name" value="AAA"/>
    <property type="match status" value="1"/>
</dbReference>
<evidence type="ECO:0000256" key="1">
    <source>
        <dbReference type="ARBA" id="ARBA00004651"/>
    </source>
</evidence>
<dbReference type="RefSeq" id="WP_170821097.1">
    <property type="nucleotide sequence ID" value="NZ_JAAOXG010000018.1"/>
</dbReference>
<organism evidence="11 12">
    <name type="scientific">Lacrimispora defluvii</name>
    <dbReference type="NCBI Taxonomy" id="2719233"/>
    <lineage>
        <taxon>Bacteria</taxon>
        <taxon>Bacillati</taxon>
        <taxon>Bacillota</taxon>
        <taxon>Clostridia</taxon>
        <taxon>Lachnospirales</taxon>
        <taxon>Lachnospiraceae</taxon>
        <taxon>Lacrimispora</taxon>
    </lineage>
</organism>
<feature type="transmembrane region" description="Helical" evidence="8">
    <location>
        <begin position="283"/>
        <end position="304"/>
    </location>
</feature>
<dbReference type="InterPro" id="IPR039421">
    <property type="entry name" value="Type_1_exporter"/>
</dbReference>
<dbReference type="PANTHER" id="PTHR43394">
    <property type="entry name" value="ATP-DEPENDENT PERMEASE MDL1, MITOCHONDRIAL"/>
    <property type="match status" value="1"/>
</dbReference>
<gene>
    <name evidence="11" type="ORF">G9470_08735</name>
</gene>
<keyword evidence="4 11" id="KW-0067">ATP-binding</keyword>
<comment type="subcellular location">
    <subcellularLocation>
        <location evidence="1">Cell membrane</location>
        <topology evidence="1">Multi-pass membrane protein</topology>
    </subcellularLocation>
</comment>
<dbReference type="InterPro" id="IPR003439">
    <property type="entry name" value="ABC_transporter-like_ATP-bd"/>
</dbReference>
<keyword evidence="6 8" id="KW-0472">Membrane</keyword>
<evidence type="ECO:0000256" key="8">
    <source>
        <dbReference type="SAM" id="Phobius"/>
    </source>
</evidence>
<dbReference type="PROSITE" id="PS50893">
    <property type="entry name" value="ABC_TRANSPORTER_2"/>
    <property type="match status" value="1"/>
</dbReference>
<evidence type="ECO:0000256" key="4">
    <source>
        <dbReference type="ARBA" id="ARBA00022840"/>
    </source>
</evidence>
<feature type="transmembrane region" description="Helical" evidence="8">
    <location>
        <begin position="172"/>
        <end position="190"/>
    </location>
</feature>
<evidence type="ECO:0000256" key="6">
    <source>
        <dbReference type="ARBA" id="ARBA00023136"/>
    </source>
</evidence>
<dbReference type="InterPro" id="IPR027417">
    <property type="entry name" value="P-loop_NTPase"/>
</dbReference>
<dbReference type="InterPro" id="IPR003593">
    <property type="entry name" value="AAA+_ATPase"/>
</dbReference>
<dbReference type="InterPro" id="IPR011527">
    <property type="entry name" value="ABC1_TM_dom"/>
</dbReference>
<dbReference type="Gene3D" id="3.40.50.300">
    <property type="entry name" value="P-loop containing nucleotide triphosphate hydrolases"/>
    <property type="match status" value="1"/>
</dbReference>
<dbReference type="PANTHER" id="PTHR43394:SF1">
    <property type="entry name" value="ATP-BINDING CASSETTE SUB-FAMILY B MEMBER 10, MITOCHONDRIAL"/>
    <property type="match status" value="1"/>
</dbReference>
<feature type="transmembrane region" description="Helical" evidence="8">
    <location>
        <begin position="41"/>
        <end position="61"/>
    </location>
</feature>
<reference evidence="11 12" key="1">
    <citation type="submission" date="2020-03" db="EMBL/GenBank/DDBJ databases">
        <title>Genome Sequence of industrial isolate, B5A.</title>
        <authorList>
            <person name="Sharma S."/>
            <person name="Patil P.B."/>
            <person name="Korpole S."/>
        </authorList>
    </citation>
    <scope>NUCLEOTIDE SEQUENCE [LARGE SCALE GENOMIC DNA]</scope>
    <source>
        <strain evidence="11 12">PI-S10-B5A</strain>
    </source>
</reference>
<keyword evidence="2 8" id="KW-0812">Transmembrane</keyword>
<feature type="domain" description="ABC transporter" evidence="9">
    <location>
        <begin position="373"/>
        <end position="607"/>
    </location>
</feature>
<dbReference type="SUPFAM" id="SSF90123">
    <property type="entry name" value="ABC transporter transmembrane region"/>
    <property type="match status" value="1"/>
</dbReference>
<proteinExistence type="predicted"/>
<dbReference type="Gene3D" id="1.20.1560.10">
    <property type="entry name" value="ABC transporter type 1, transmembrane domain"/>
    <property type="match status" value="1"/>
</dbReference>
<protein>
    <submittedName>
        <fullName evidence="11">ABC transporter ATP-binding protein</fullName>
    </submittedName>
</protein>
<keyword evidence="12" id="KW-1185">Reference proteome</keyword>
<evidence type="ECO:0000256" key="2">
    <source>
        <dbReference type="ARBA" id="ARBA00022692"/>
    </source>
</evidence>
<dbReference type="SUPFAM" id="SSF52540">
    <property type="entry name" value="P-loop containing nucleoside triphosphate hydrolases"/>
    <property type="match status" value="1"/>
</dbReference>
<dbReference type="Pfam" id="PF00664">
    <property type="entry name" value="ABC_membrane"/>
    <property type="match status" value="1"/>
</dbReference>